<evidence type="ECO:0000313" key="8">
    <source>
        <dbReference type="Proteomes" id="UP001164459"/>
    </source>
</evidence>
<feature type="domain" description="Glycoside hydrolase family 65 C-terminal" evidence="5">
    <location>
        <begin position="733"/>
        <end position="793"/>
    </location>
</feature>
<keyword evidence="3" id="KW-0808">Transferase</keyword>
<dbReference type="InterPro" id="IPR005194">
    <property type="entry name" value="Glyco_hydro_65_C"/>
</dbReference>
<dbReference type="InterPro" id="IPR005196">
    <property type="entry name" value="Glyco_hydro_65_N"/>
</dbReference>
<reference evidence="7" key="1">
    <citation type="submission" date="2022-11" db="EMBL/GenBank/DDBJ databases">
        <title>Minimal conservation of predation-associated metabolite biosynthetic gene clusters underscores biosynthetic potential of Myxococcota including descriptions for ten novel species: Archangium lansinium sp. nov., Myxococcus landrumus sp. nov., Nannocystis bai.</title>
        <authorList>
            <person name="Ahearne A."/>
            <person name="Stevens C."/>
            <person name="Dowd S."/>
        </authorList>
    </citation>
    <scope>NUCLEOTIDE SEQUENCE</scope>
    <source>
        <strain evidence="7">Fl3</strain>
    </source>
</reference>
<protein>
    <submittedName>
        <fullName evidence="7">Glycoside hydrolase family 65 protein</fullName>
    </submittedName>
</protein>
<dbReference type="InterPro" id="IPR011013">
    <property type="entry name" value="Gal_mutarotase_sf_dom"/>
</dbReference>
<dbReference type="PANTHER" id="PTHR11051:SF8">
    <property type="entry name" value="PROTEIN-GLUCOSYLGALACTOSYLHYDROXYLYSINE GLUCOSIDASE"/>
    <property type="match status" value="1"/>
</dbReference>
<dbReference type="RefSeq" id="WP_269034395.1">
    <property type="nucleotide sequence ID" value="NZ_CP114040.1"/>
</dbReference>
<feature type="domain" description="Glycoside hydrolase family 65 central catalytic" evidence="4">
    <location>
        <begin position="326"/>
        <end position="723"/>
    </location>
</feature>
<sequence>MSPHDRDGARLAPWSIVYDSFDREHEGQREALCALGNGRFVTRGAAPWAVAGEPHYPGTYRAGLYNHKTSVVDGEPLHHEGLVNLPNWLRVDVGLDDGEWFSLERVTVREFRQELDLRRGLLSRVVRFEVDGRRATLTERRLVHLGDPHLAAQQVRLELDGAGGRVRVRSWLDGQVTNANAVEYRGADGDHLEQFEVAAAGAGLLTLRARTCGSRLEFALATRTRVFVSGGEVGPLGPCEGGPRTVGLQACAELQTHGSVTLEKIFALYARHDRAIREPLDAAMRAVGGALDFEAMLPAHARAWAELWDRFDVDVEGEQETTTALRLHLFHILQTVSPHTIGLDAGIPGRGWHGEGYRGHVFWDELFVFPVLAYRLPELARSLLLYRFRRLPAARAAAREAGLRGAMFPWRSASDGREVSEPRRKNPRSGRWIADNSRLQRHIGAAVAYNVWHYYEITGDLEFLAEHGVEMMVEIARFWASVAVFEPSRQRYVIRGVGGPDEFHDAYPDAARPGLDNNAYTNVMAVWSLLRAREALALLPAGARRLLVDKLGLGDDELRTWEDVARRMFVPFLDDGLIAQFEGYERLAEFDWDLYRARYADEIHRLDNILEAEGDSANRYKVSKQADVLMLFYLLAPEELRAIFTGLGYGWDDEVLARNTRYYLQRTSHGSTLSRVVHAWVLARCDPAHSWKMLREALGSDLGDIQGGTTAEGVHLGAMAGTIDIFQRCYTGLEAREGALWLRPGLPDELRCVSFRVRHRCAWLSLAVRNDRVIVRVDDDAAHAVTVRIDGRAEEVEPGATRTFTVTPARERVGGRCVEAQ</sequence>
<keyword evidence="8" id="KW-1185">Reference proteome</keyword>
<dbReference type="InterPro" id="IPR017045">
    <property type="entry name" value="Malt_Pase/Glycosyl_Hdrlase"/>
</dbReference>
<comment type="similarity">
    <text evidence="1">Belongs to the glycosyl hydrolase 65 family.</text>
</comment>
<dbReference type="Gene3D" id="1.50.10.10">
    <property type="match status" value="1"/>
</dbReference>
<evidence type="ECO:0000256" key="3">
    <source>
        <dbReference type="ARBA" id="ARBA00022679"/>
    </source>
</evidence>
<evidence type="ECO:0000259" key="4">
    <source>
        <dbReference type="Pfam" id="PF03632"/>
    </source>
</evidence>
<dbReference type="PIRSF" id="PIRSF036289">
    <property type="entry name" value="Glycosyl_hydrolase_malt_phosph"/>
    <property type="match status" value="1"/>
</dbReference>
<dbReference type="Pfam" id="PF03636">
    <property type="entry name" value="Glyco_hydro_65N"/>
    <property type="match status" value="1"/>
</dbReference>
<dbReference type="Pfam" id="PF03632">
    <property type="entry name" value="Glyco_hydro_65m"/>
    <property type="match status" value="1"/>
</dbReference>
<dbReference type="InterPro" id="IPR005195">
    <property type="entry name" value="Glyco_hydro_65_M"/>
</dbReference>
<dbReference type="Proteomes" id="UP001164459">
    <property type="component" value="Chromosome"/>
</dbReference>
<proteinExistence type="inferred from homology"/>
<keyword evidence="7" id="KW-0378">Hydrolase</keyword>
<accession>A0ABY7GYM7</accession>
<evidence type="ECO:0000313" key="7">
    <source>
        <dbReference type="EMBL" id="WAS92043.1"/>
    </source>
</evidence>
<organism evidence="7 8">
    <name type="scientific">Nannocystis punicea</name>
    <dbReference type="NCBI Taxonomy" id="2995304"/>
    <lineage>
        <taxon>Bacteria</taxon>
        <taxon>Pseudomonadati</taxon>
        <taxon>Myxococcota</taxon>
        <taxon>Polyangia</taxon>
        <taxon>Nannocystales</taxon>
        <taxon>Nannocystaceae</taxon>
        <taxon>Nannocystis</taxon>
    </lineage>
</organism>
<dbReference type="PANTHER" id="PTHR11051">
    <property type="entry name" value="GLYCOSYL HYDROLASE-RELATED"/>
    <property type="match status" value="1"/>
</dbReference>
<evidence type="ECO:0000259" key="5">
    <source>
        <dbReference type="Pfam" id="PF03633"/>
    </source>
</evidence>
<dbReference type="Gene3D" id="2.70.98.40">
    <property type="entry name" value="Glycoside hydrolase, family 65, N-terminal domain"/>
    <property type="match status" value="1"/>
</dbReference>
<feature type="domain" description="Glycoside hydrolase family 65 N-terminal" evidence="6">
    <location>
        <begin position="18"/>
        <end position="269"/>
    </location>
</feature>
<dbReference type="InterPro" id="IPR008928">
    <property type="entry name" value="6-hairpin_glycosidase_sf"/>
</dbReference>
<dbReference type="InterPro" id="IPR037018">
    <property type="entry name" value="GH65_N"/>
</dbReference>
<evidence type="ECO:0000256" key="2">
    <source>
        <dbReference type="ARBA" id="ARBA00022676"/>
    </source>
</evidence>
<gene>
    <name evidence="7" type="ORF">O0S08_38160</name>
</gene>
<dbReference type="InterPro" id="IPR012341">
    <property type="entry name" value="6hp_glycosidase-like_sf"/>
</dbReference>
<evidence type="ECO:0000256" key="1">
    <source>
        <dbReference type="ARBA" id="ARBA00006768"/>
    </source>
</evidence>
<dbReference type="EMBL" id="CP114040">
    <property type="protein sequence ID" value="WAS92043.1"/>
    <property type="molecule type" value="Genomic_DNA"/>
</dbReference>
<name>A0ABY7GYM7_9BACT</name>
<dbReference type="Pfam" id="PF03633">
    <property type="entry name" value="Glyco_hydro_65C"/>
    <property type="match status" value="1"/>
</dbReference>
<dbReference type="SUPFAM" id="SSF74650">
    <property type="entry name" value="Galactose mutarotase-like"/>
    <property type="match status" value="1"/>
</dbReference>
<dbReference type="Gene3D" id="2.60.420.10">
    <property type="entry name" value="Maltose phosphorylase, domain 3"/>
    <property type="match status" value="1"/>
</dbReference>
<evidence type="ECO:0000259" key="6">
    <source>
        <dbReference type="Pfam" id="PF03636"/>
    </source>
</evidence>
<dbReference type="SUPFAM" id="SSF48208">
    <property type="entry name" value="Six-hairpin glycosidases"/>
    <property type="match status" value="1"/>
</dbReference>
<dbReference type="GO" id="GO:0016787">
    <property type="term" value="F:hydrolase activity"/>
    <property type="evidence" value="ECO:0007669"/>
    <property type="project" value="UniProtKB-KW"/>
</dbReference>
<keyword evidence="2" id="KW-0328">Glycosyltransferase</keyword>